<reference evidence="2" key="1">
    <citation type="submission" date="2025-08" db="UniProtKB">
        <authorList>
            <consortium name="Ensembl"/>
        </authorList>
    </citation>
    <scope>IDENTIFICATION</scope>
</reference>
<organism evidence="2 3">
    <name type="scientific">Pavo cristatus</name>
    <name type="common">Indian peafowl</name>
    <name type="synonym">Blue peafowl</name>
    <dbReference type="NCBI Taxonomy" id="9049"/>
    <lineage>
        <taxon>Eukaryota</taxon>
        <taxon>Metazoa</taxon>
        <taxon>Chordata</taxon>
        <taxon>Craniata</taxon>
        <taxon>Vertebrata</taxon>
        <taxon>Euteleostomi</taxon>
        <taxon>Archelosauria</taxon>
        <taxon>Archosauria</taxon>
        <taxon>Dinosauria</taxon>
        <taxon>Saurischia</taxon>
        <taxon>Theropoda</taxon>
        <taxon>Coelurosauria</taxon>
        <taxon>Aves</taxon>
        <taxon>Neognathae</taxon>
        <taxon>Galloanserae</taxon>
        <taxon>Galliformes</taxon>
        <taxon>Phasianidae</taxon>
        <taxon>Phasianinae</taxon>
        <taxon>Pavo</taxon>
    </lineage>
</organism>
<dbReference type="AlphaFoldDB" id="A0A8C9EV95"/>
<dbReference type="SUPFAM" id="SSF48403">
    <property type="entry name" value="Ankyrin repeat"/>
    <property type="match status" value="1"/>
</dbReference>
<dbReference type="Pfam" id="PF12796">
    <property type="entry name" value="Ank_2"/>
    <property type="match status" value="1"/>
</dbReference>
<evidence type="ECO:0000313" key="3">
    <source>
        <dbReference type="Proteomes" id="UP000694428"/>
    </source>
</evidence>
<keyword evidence="3" id="KW-1185">Reference proteome</keyword>
<proteinExistence type="predicted"/>
<evidence type="ECO:0000256" key="1">
    <source>
        <dbReference type="PROSITE-ProRule" id="PRU00023"/>
    </source>
</evidence>
<accession>A0A8C9EV95</accession>
<protein>
    <submittedName>
        <fullName evidence="2">Uncharacterized protein</fullName>
    </submittedName>
</protein>
<dbReference type="GO" id="GO:0071546">
    <property type="term" value="C:pi-body"/>
    <property type="evidence" value="ECO:0007669"/>
    <property type="project" value="TreeGrafter"/>
</dbReference>
<dbReference type="PANTHER" id="PTHR24157">
    <property type="entry name" value="ANKYRIN REPEAT, SAM AND BASIC LEUCINE ZIPPER DOMAIN-CONTAINING PROTEIN 1"/>
    <property type="match status" value="1"/>
</dbReference>
<dbReference type="PANTHER" id="PTHR24157:SF3">
    <property type="entry name" value="ANKYRIN REPEAT, SAM AND BASIC LEUCINE ZIPPER DOMAIN-CONTAINING PROTEIN 1"/>
    <property type="match status" value="1"/>
</dbReference>
<dbReference type="PROSITE" id="PS50297">
    <property type="entry name" value="ANK_REP_REGION"/>
    <property type="match status" value="1"/>
</dbReference>
<sequence length="130" mass="14067">MCAAVWGSRVTAGGDEDYDSDDEDCWDIGVACQGPQQLDQVSPADKKDAFQKALTSGDVSLIEELLNSGIDIEASIQFGWTPLMHAASVADYAVVRLLLDRGANACFEIAFQLDMCYGFIFKATCVFLLA</sequence>
<dbReference type="InterPro" id="IPR002110">
    <property type="entry name" value="Ankyrin_rpt"/>
</dbReference>
<dbReference type="Gene3D" id="1.25.40.20">
    <property type="entry name" value="Ankyrin repeat-containing domain"/>
    <property type="match status" value="1"/>
</dbReference>
<reference evidence="2" key="2">
    <citation type="submission" date="2025-09" db="UniProtKB">
        <authorList>
            <consortium name="Ensembl"/>
        </authorList>
    </citation>
    <scope>IDENTIFICATION</scope>
</reference>
<dbReference type="PROSITE" id="PS50088">
    <property type="entry name" value="ANK_REPEAT"/>
    <property type="match status" value="1"/>
</dbReference>
<dbReference type="FunFam" id="1.25.40.20:FF:000203">
    <property type="entry name" value="caseinolytic peptidase B protein homolog isoform X1"/>
    <property type="match status" value="1"/>
</dbReference>
<keyword evidence="1" id="KW-0040">ANK repeat</keyword>
<evidence type="ECO:0000313" key="2">
    <source>
        <dbReference type="Ensembl" id="ENSPSTP00000006415.1"/>
    </source>
</evidence>
<feature type="repeat" description="ANK" evidence="1">
    <location>
        <begin position="78"/>
        <end position="104"/>
    </location>
</feature>
<name>A0A8C9EV95_PAVCR</name>
<dbReference type="SMART" id="SM00248">
    <property type="entry name" value="ANK"/>
    <property type="match status" value="2"/>
</dbReference>
<dbReference type="Ensembl" id="ENSPSTT00000006730.1">
    <property type="protein sequence ID" value="ENSPSTP00000006415.1"/>
    <property type="gene ID" value="ENSPSTG00000004554.1"/>
</dbReference>
<dbReference type="InterPro" id="IPR036770">
    <property type="entry name" value="Ankyrin_rpt-contain_sf"/>
</dbReference>
<dbReference type="Proteomes" id="UP000694428">
    <property type="component" value="Unplaced"/>
</dbReference>